<dbReference type="EMBL" id="FR824100">
    <property type="protein sequence ID" value="CCA18703.1"/>
    <property type="molecule type" value="Genomic_DNA"/>
</dbReference>
<dbReference type="HOGENOM" id="CLU_2799283_0_0_1"/>
<organism evidence="1">
    <name type="scientific">Albugo laibachii Nc14</name>
    <dbReference type="NCBI Taxonomy" id="890382"/>
    <lineage>
        <taxon>Eukaryota</taxon>
        <taxon>Sar</taxon>
        <taxon>Stramenopiles</taxon>
        <taxon>Oomycota</taxon>
        <taxon>Peronosporomycetes</taxon>
        <taxon>Albuginales</taxon>
        <taxon>Albuginaceae</taxon>
        <taxon>Albugo</taxon>
    </lineage>
</organism>
<dbReference type="AlphaFoldDB" id="F0WC22"/>
<reference evidence="1" key="1">
    <citation type="journal article" date="2011" name="PLoS Biol.">
        <title>Gene gain and loss during evolution of obligate parasitism in the white rust pathogen of Arabidopsis thaliana.</title>
        <authorList>
            <person name="Kemen E."/>
            <person name="Gardiner A."/>
            <person name="Schultz-Larsen T."/>
            <person name="Kemen A.C."/>
            <person name="Balmuth A.L."/>
            <person name="Robert-Seilaniantz A."/>
            <person name="Bailey K."/>
            <person name="Holub E."/>
            <person name="Studholme D.J."/>
            <person name="Maclean D."/>
            <person name="Jones J.D."/>
        </authorList>
    </citation>
    <scope>NUCLEOTIDE SEQUENCE</scope>
</reference>
<evidence type="ECO:0000313" key="1">
    <source>
        <dbReference type="EMBL" id="CCA18703.1"/>
    </source>
</evidence>
<protein>
    <submittedName>
        <fullName evidence="1">AlNc14C55G4209 protein</fullName>
    </submittedName>
</protein>
<gene>
    <name evidence="1" type="primary">AlNc14C55G4209</name>
    <name evidence="1" type="ORF">ALNC14_048460</name>
</gene>
<accession>F0WC22</accession>
<sequence length="68" mass="7651">MRRIHISGDKTRESPSQEVCQVAKGKKFDIVTMEETCVILLQGKPHGMLRSTLTTTDIKHIMASLILQ</sequence>
<name>F0WC22_9STRA</name>
<proteinExistence type="predicted"/>
<reference evidence="1" key="2">
    <citation type="submission" date="2011-02" db="EMBL/GenBank/DDBJ databases">
        <authorList>
            <person name="MacLean D."/>
        </authorList>
    </citation>
    <scope>NUCLEOTIDE SEQUENCE</scope>
</reference>